<dbReference type="SFLD" id="SFLDS00003">
    <property type="entry name" value="Haloacid_Dehalogenase"/>
    <property type="match status" value="1"/>
</dbReference>
<name>A0AAV9X222_9PEZI</name>
<comment type="subcellular location">
    <subcellularLocation>
        <location evidence="1 7">Membrane</location>
    </subcellularLocation>
</comment>
<dbReference type="NCBIfam" id="TIGR01525">
    <property type="entry name" value="ATPase-IB_hvy"/>
    <property type="match status" value="1"/>
</dbReference>
<keyword evidence="4" id="KW-1278">Translocase</keyword>
<dbReference type="GO" id="GO:0030003">
    <property type="term" value="P:intracellular monoatomic cation homeostasis"/>
    <property type="evidence" value="ECO:0007669"/>
    <property type="project" value="UniProtKB-ARBA"/>
</dbReference>
<dbReference type="Pfam" id="PF00403">
    <property type="entry name" value="HMA"/>
    <property type="match status" value="1"/>
</dbReference>
<evidence type="ECO:0000256" key="4">
    <source>
        <dbReference type="ARBA" id="ARBA00022967"/>
    </source>
</evidence>
<dbReference type="SUPFAM" id="SSF81660">
    <property type="entry name" value="Metal cation-transporting ATPase, ATP-binding domain N"/>
    <property type="match status" value="1"/>
</dbReference>
<dbReference type="NCBIfam" id="TIGR01494">
    <property type="entry name" value="ATPase_P-type"/>
    <property type="match status" value="1"/>
</dbReference>
<keyword evidence="3 7" id="KW-0479">Metal-binding</keyword>
<evidence type="ECO:0000256" key="8">
    <source>
        <dbReference type="SAM" id="MobiDB-lite"/>
    </source>
</evidence>
<dbReference type="PROSITE" id="PS00154">
    <property type="entry name" value="ATPASE_E1_E2"/>
    <property type="match status" value="1"/>
</dbReference>
<evidence type="ECO:0000256" key="1">
    <source>
        <dbReference type="ARBA" id="ARBA00004370"/>
    </source>
</evidence>
<keyword evidence="7" id="KW-0067">ATP-binding</keyword>
<dbReference type="PROSITE" id="PS01047">
    <property type="entry name" value="HMA_1"/>
    <property type="match status" value="1"/>
</dbReference>
<dbReference type="PROSITE" id="PS50846">
    <property type="entry name" value="HMA_2"/>
    <property type="match status" value="1"/>
</dbReference>
<gene>
    <name evidence="10" type="ORF">TWF694_004694</name>
</gene>
<dbReference type="GO" id="GO:0005524">
    <property type="term" value="F:ATP binding"/>
    <property type="evidence" value="ECO:0007669"/>
    <property type="project" value="UniProtKB-UniRule"/>
</dbReference>
<dbReference type="SUPFAM" id="SSF81653">
    <property type="entry name" value="Calcium ATPase, transduction domain A"/>
    <property type="match status" value="1"/>
</dbReference>
<dbReference type="InterPro" id="IPR027256">
    <property type="entry name" value="P-typ_ATPase_IB"/>
</dbReference>
<dbReference type="InterPro" id="IPR056236">
    <property type="entry name" value="HMA_PCA1"/>
</dbReference>
<feature type="transmembrane region" description="Helical" evidence="7">
    <location>
        <begin position="580"/>
        <end position="603"/>
    </location>
</feature>
<dbReference type="Pfam" id="PF00702">
    <property type="entry name" value="Hydrolase"/>
    <property type="match status" value="1"/>
</dbReference>
<dbReference type="InterPro" id="IPR006121">
    <property type="entry name" value="HMA_dom"/>
</dbReference>
<dbReference type="FunFam" id="2.70.150.10:FF:000002">
    <property type="entry name" value="Copper-transporting ATPase 1, putative"/>
    <property type="match status" value="1"/>
</dbReference>
<feature type="transmembrane region" description="Helical" evidence="7">
    <location>
        <begin position="615"/>
        <end position="636"/>
    </location>
</feature>
<accession>A0AAV9X222</accession>
<evidence type="ECO:0000256" key="5">
    <source>
        <dbReference type="ARBA" id="ARBA00022989"/>
    </source>
</evidence>
<keyword evidence="6 7" id="KW-0472">Membrane</keyword>
<dbReference type="InterPro" id="IPR023299">
    <property type="entry name" value="ATPase_P-typ_cyto_dom_N"/>
</dbReference>
<proteinExistence type="inferred from homology"/>
<feature type="compositionally biased region" description="Low complexity" evidence="8">
    <location>
        <begin position="275"/>
        <end position="295"/>
    </location>
</feature>
<dbReference type="PRINTS" id="PR00119">
    <property type="entry name" value="CATATPASE"/>
</dbReference>
<keyword evidence="7" id="KW-0547">Nucleotide-binding</keyword>
<dbReference type="Proteomes" id="UP001365542">
    <property type="component" value="Unassembled WGS sequence"/>
</dbReference>
<dbReference type="NCBIfam" id="TIGR01511">
    <property type="entry name" value="ATPase-IB1_Cu"/>
    <property type="match status" value="1"/>
</dbReference>
<dbReference type="SUPFAM" id="SSF56784">
    <property type="entry name" value="HAD-like"/>
    <property type="match status" value="1"/>
</dbReference>
<evidence type="ECO:0000256" key="2">
    <source>
        <dbReference type="ARBA" id="ARBA00022692"/>
    </source>
</evidence>
<evidence type="ECO:0000256" key="7">
    <source>
        <dbReference type="RuleBase" id="RU362081"/>
    </source>
</evidence>
<dbReference type="InterPro" id="IPR017969">
    <property type="entry name" value="Heavy-metal-associated_CS"/>
</dbReference>
<dbReference type="GO" id="GO:0016020">
    <property type="term" value="C:membrane"/>
    <property type="evidence" value="ECO:0007669"/>
    <property type="project" value="UniProtKB-SubCell"/>
</dbReference>
<evidence type="ECO:0000256" key="6">
    <source>
        <dbReference type="ARBA" id="ARBA00023136"/>
    </source>
</evidence>
<dbReference type="InterPro" id="IPR023214">
    <property type="entry name" value="HAD_sf"/>
</dbReference>
<feature type="region of interest" description="Disordered" evidence="8">
    <location>
        <begin position="204"/>
        <end position="229"/>
    </location>
</feature>
<dbReference type="SFLD" id="SFLDF00027">
    <property type="entry name" value="p-type_atpase"/>
    <property type="match status" value="1"/>
</dbReference>
<dbReference type="InterPro" id="IPR001757">
    <property type="entry name" value="P_typ_ATPase"/>
</dbReference>
<dbReference type="SUPFAM" id="SSF81665">
    <property type="entry name" value="Calcium ATPase, transmembrane domain M"/>
    <property type="match status" value="1"/>
</dbReference>
<dbReference type="Gene3D" id="3.40.1110.10">
    <property type="entry name" value="Calcium-transporting ATPase, cytoplasmic domain N"/>
    <property type="match status" value="1"/>
</dbReference>
<dbReference type="InterPro" id="IPR023298">
    <property type="entry name" value="ATPase_P-typ_TM_dom_sf"/>
</dbReference>
<protein>
    <recommendedName>
        <fullName evidence="9">HMA domain-containing protein</fullName>
    </recommendedName>
</protein>
<dbReference type="AlphaFoldDB" id="A0AAV9X222"/>
<keyword evidence="11" id="KW-1185">Reference proteome</keyword>
<dbReference type="InterPro" id="IPR059000">
    <property type="entry name" value="ATPase_P-type_domA"/>
</dbReference>
<dbReference type="EMBL" id="JAVHJO010000015">
    <property type="protein sequence ID" value="KAK6527714.1"/>
    <property type="molecule type" value="Genomic_DNA"/>
</dbReference>
<dbReference type="Gene3D" id="3.30.70.100">
    <property type="match status" value="1"/>
</dbReference>
<feature type="domain" description="HMA" evidence="9">
    <location>
        <begin position="435"/>
        <end position="502"/>
    </location>
</feature>
<feature type="region of interest" description="Disordered" evidence="8">
    <location>
        <begin position="275"/>
        <end position="299"/>
    </location>
</feature>
<organism evidence="10 11">
    <name type="scientific">Orbilia ellipsospora</name>
    <dbReference type="NCBI Taxonomy" id="2528407"/>
    <lineage>
        <taxon>Eukaryota</taxon>
        <taxon>Fungi</taxon>
        <taxon>Dikarya</taxon>
        <taxon>Ascomycota</taxon>
        <taxon>Pezizomycotina</taxon>
        <taxon>Orbiliomycetes</taxon>
        <taxon>Orbiliales</taxon>
        <taxon>Orbiliaceae</taxon>
        <taxon>Orbilia</taxon>
    </lineage>
</organism>
<comment type="caution">
    <text evidence="10">The sequence shown here is derived from an EMBL/GenBank/DDBJ whole genome shotgun (WGS) entry which is preliminary data.</text>
</comment>
<dbReference type="GO" id="GO:0016887">
    <property type="term" value="F:ATP hydrolysis activity"/>
    <property type="evidence" value="ECO:0007669"/>
    <property type="project" value="InterPro"/>
</dbReference>
<dbReference type="GO" id="GO:0019829">
    <property type="term" value="F:ATPase-coupled monoatomic cation transmembrane transporter activity"/>
    <property type="evidence" value="ECO:0007669"/>
    <property type="project" value="InterPro"/>
</dbReference>
<dbReference type="CDD" id="cd00371">
    <property type="entry name" value="HMA"/>
    <property type="match status" value="1"/>
</dbReference>
<evidence type="ECO:0000256" key="3">
    <source>
        <dbReference type="ARBA" id="ARBA00022723"/>
    </source>
</evidence>
<feature type="transmembrane region" description="Helical" evidence="7">
    <location>
        <begin position="648"/>
        <end position="669"/>
    </location>
</feature>
<dbReference type="InterPro" id="IPR036412">
    <property type="entry name" value="HAD-like_sf"/>
</dbReference>
<dbReference type="Gene3D" id="3.40.50.1000">
    <property type="entry name" value="HAD superfamily/HAD-like"/>
    <property type="match status" value="1"/>
</dbReference>
<dbReference type="PANTHER" id="PTHR46594:SF4">
    <property type="entry name" value="P-TYPE CATION-TRANSPORTING ATPASE"/>
    <property type="match status" value="1"/>
</dbReference>
<evidence type="ECO:0000313" key="11">
    <source>
        <dbReference type="Proteomes" id="UP001365542"/>
    </source>
</evidence>
<dbReference type="Pfam" id="PF24534">
    <property type="entry name" value="HMA_PCA1"/>
    <property type="match status" value="1"/>
</dbReference>
<dbReference type="InterPro" id="IPR044492">
    <property type="entry name" value="P_typ_ATPase_HD_dom"/>
</dbReference>
<evidence type="ECO:0000313" key="10">
    <source>
        <dbReference type="EMBL" id="KAK6527714.1"/>
    </source>
</evidence>
<dbReference type="SUPFAM" id="SSF55008">
    <property type="entry name" value="HMA, heavy metal-associated domain"/>
    <property type="match status" value="1"/>
</dbReference>
<dbReference type="GO" id="GO:0046872">
    <property type="term" value="F:metal ion binding"/>
    <property type="evidence" value="ECO:0007669"/>
    <property type="project" value="UniProtKB-KW"/>
</dbReference>
<dbReference type="SFLD" id="SFLDG00002">
    <property type="entry name" value="C1.7:_P-type_atpase_like"/>
    <property type="match status" value="1"/>
</dbReference>
<feature type="transmembrane region" description="Helical" evidence="7">
    <location>
        <begin position="1205"/>
        <end position="1227"/>
    </location>
</feature>
<evidence type="ECO:0000259" key="9">
    <source>
        <dbReference type="PROSITE" id="PS50846"/>
    </source>
</evidence>
<dbReference type="InterPro" id="IPR036163">
    <property type="entry name" value="HMA_dom_sf"/>
</dbReference>
<dbReference type="InterPro" id="IPR018303">
    <property type="entry name" value="ATPase_P-typ_P_site"/>
</dbReference>
<dbReference type="PANTHER" id="PTHR46594">
    <property type="entry name" value="P-TYPE CATION-TRANSPORTING ATPASE"/>
    <property type="match status" value="1"/>
</dbReference>
<feature type="transmembrane region" description="Helical" evidence="7">
    <location>
        <begin position="874"/>
        <end position="900"/>
    </location>
</feature>
<keyword evidence="5 7" id="KW-1133">Transmembrane helix</keyword>
<dbReference type="Pfam" id="PF00122">
    <property type="entry name" value="E1-E2_ATPase"/>
    <property type="match status" value="1"/>
</dbReference>
<dbReference type="Gene3D" id="2.70.150.10">
    <property type="entry name" value="Calcium-transporting ATPase, cytoplasmic transduction domain A"/>
    <property type="match status" value="1"/>
</dbReference>
<comment type="similarity">
    <text evidence="7">Belongs to the cation transport ATPase (P-type) (TC 3.A.3) family. Type IB subfamily.</text>
</comment>
<keyword evidence="2 7" id="KW-0812">Transmembrane</keyword>
<dbReference type="InterPro" id="IPR008250">
    <property type="entry name" value="ATPase_P-typ_transduc_dom_A_sf"/>
</dbReference>
<reference evidence="10 11" key="1">
    <citation type="submission" date="2019-10" db="EMBL/GenBank/DDBJ databases">
        <authorList>
            <person name="Palmer J.M."/>
        </authorList>
    </citation>
    <scope>NUCLEOTIDE SEQUENCE [LARGE SCALE GENOMIC DNA]</scope>
    <source>
        <strain evidence="10 11">TWF694</strain>
    </source>
</reference>
<feature type="transmembrane region" description="Helical" evidence="7">
    <location>
        <begin position="1176"/>
        <end position="1199"/>
    </location>
</feature>
<feature type="transmembrane region" description="Helical" evidence="7">
    <location>
        <begin position="832"/>
        <end position="854"/>
    </location>
</feature>
<sequence length="1231" mass="130323">MDKEQLVEKLGDEAMLENACTSGGCIGCGTGQSACNEDCIRKIAAIRCQAGCDGFGHPLVQNSARSRAACAKECCPPAQIGTPAVKSPMLCDEAQQKNPEDCKAGCCSKEGTEGHGPLVKQETSQANGDSACTTGGTPSCCESKQCGSQKRAVAPPKKSDCANHLKINCFDGKATSCCSENRGSISTQQKGGCCGVLAQTKACTSPSPSEEKPSCCTANPQDGEKPKSTSEVCSDHLQQAFNEYSEYLRLGRCICLSVLNRLDTRCGPVRAQTKSSDSLSISSGSSSVSQSSGSSIAAIKNPPPTLVKKGCQKSCCGKATGGSVTKQDEKAVEIDKQQRASQIVTLDIAPQTSCFEPQTQVDEIRPIFPMSGPGQTEKTCKKSCCGKPAESIDSQPTKEPIGCGTEFDYTDSPPSGKLQVSRKKTLDLENAAARQYVTFKVTGMTCTGCSKKLHNVLENIEGVSDMKVTFVTGVAEFALDQAVSNLEPVVLRIEKETGFKLSRFSSIYQTIDLRIDRASAKSLRKSLEDLVESIEQIDQMTYRVSYDPLVIGARSILSSASGAQLAPPGNDASLADGKRLLFRMAWSTVAAAILTIPVVVLAWSDNPVAYNARSIVSLVLATLVQGISIPEFYAGALKALVYSRVLEMDMLIVISITSAYVYSVVAFGMTHAGYKLETGEFFETSSLLITLVLLGRLLAAFAKVKAVSAVSLRSLQVQTAILVESSGATSEIDARLLEIGDTFIVSPHSRIVTDGAIVSGQSSVDESMITGESLPVPKSIGDGVIAGTINGPSPLTVRLTRLPGGNSITDIAKLVENALAAKPRVQDIADKVASSFIPVVLTIAAIALGIWVGIALKIRGDNAGGAIGTAITYAISILAVSCPCGIGLAVPMVLVIAGSIAARSGVIIKQADVIERGYKTTDVVFDKTGTITKGDLYVVHQEIIPNKKIANHEILMLTRELTKNNQHPVSLAIAAHTQQYLASLGDLEDTKSTPGAGIECTWRGFPVRAGNPYWLNIEHLPAVATLLDRGVTLFCITINSEPVAIFGLKSNIRDEAVQVVADLKRRNITCHLVSGDNSAVVEDVANTIGISFTNIASRHSPAQKKDYVESLMSTGRTVLFCGDGTNDAAAVAQANIGVHFGTTSDVTRATADVVLLGGLDGVLTLLDLSKRSFNRIIFNFVWSGIYNVFAILLAAGAFVRFRIPPAYAGLGEIVSVLPVIAVSLTLWRRKP</sequence>